<dbReference type="InterPro" id="IPR047589">
    <property type="entry name" value="DUF11_rpt"/>
</dbReference>
<dbReference type="NCBIfam" id="TIGR01451">
    <property type="entry name" value="B_ant_repeat"/>
    <property type="match status" value="1"/>
</dbReference>
<keyword evidence="2 4" id="KW-0732">Signal</keyword>
<dbReference type="SUPFAM" id="SSF52075">
    <property type="entry name" value="Outer arm dynein light chain 1"/>
    <property type="match status" value="1"/>
</dbReference>
<dbReference type="SMART" id="SM00369">
    <property type="entry name" value="LRR_TYP"/>
    <property type="match status" value="5"/>
</dbReference>
<keyword evidence="1" id="KW-0433">Leucine-rich repeat</keyword>
<dbReference type="Proteomes" id="UP001152749">
    <property type="component" value="Chromosome"/>
</dbReference>
<dbReference type="InterPro" id="IPR003591">
    <property type="entry name" value="Leu-rich_rpt_typical-subtyp"/>
</dbReference>
<dbReference type="KEGG" id="fcs:TRV642_3299"/>
<dbReference type="NCBIfam" id="TIGR04183">
    <property type="entry name" value="Por_Secre_tail"/>
    <property type="match status" value="1"/>
</dbReference>
<evidence type="ECO:0000259" key="6">
    <source>
        <dbReference type="Pfam" id="PF24595"/>
    </source>
</evidence>
<dbReference type="EMBL" id="OX336425">
    <property type="protein sequence ID" value="CAI2768104.1"/>
    <property type="molecule type" value="Genomic_DNA"/>
</dbReference>
<evidence type="ECO:0000256" key="3">
    <source>
        <dbReference type="ARBA" id="ARBA00022737"/>
    </source>
</evidence>
<evidence type="ECO:0000256" key="2">
    <source>
        <dbReference type="ARBA" id="ARBA00022729"/>
    </source>
</evidence>
<protein>
    <submittedName>
        <fullName evidence="7">Conserved leucine-rich repeat (LRR) protein containing a type A C-terminal secretion signal</fullName>
    </submittedName>
</protein>
<dbReference type="SUPFAM" id="SSF52058">
    <property type="entry name" value="L domain-like"/>
    <property type="match status" value="1"/>
</dbReference>
<feature type="signal peptide" evidence="4">
    <location>
        <begin position="1"/>
        <end position="19"/>
    </location>
</feature>
<dbReference type="Pfam" id="PF18962">
    <property type="entry name" value="Por_Secre_tail"/>
    <property type="match status" value="1"/>
</dbReference>
<keyword evidence="3" id="KW-0677">Repeat</keyword>
<proteinExistence type="predicted"/>
<evidence type="ECO:0000313" key="7">
    <source>
        <dbReference type="EMBL" id="CAI2768104.1"/>
    </source>
</evidence>
<dbReference type="GO" id="GO:0035591">
    <property type="term" value="F:signaling adaptor activity"/>
    <property type="evidence" value="ECO:0007669"/>
    <property type="project" value="TreeGrafter"/>
</dbReference>
<feature type="chain" id="PRO_5040816661" evidence="4">
    <location>
        <begin position="20"/>
        <end position="921"/>
    </location>
</feature>
<dbReference type="InterPro" id="IPR052574">
    <property type="entry name" value="CDIRP"/>
</dbReference>
<evidence type="ECO:0000259" key="5">
    <source>
        <dbReference type="Pfam" id="PF18962"/>
    </source>
</evidence>
<gene>
    <name evidence="7" type="ORF">TRV642_3299</name>
</gene>
<organism evidence="7 8">
    <name type="scientific">Flavobacterium collinsii</name>
    <dbReference type="NCBI Taxonomy" id="1114861"/>
    <lineage>
        <taxon>Bacteria</taxon>
        <taxon>Pseudomonadati</taxon>
        <taxon>Bacteroidota</taxon>
        <taxon>Flavobacteriia</taxon>
        <taxon>Flavobacteriales</taxon>
        <taxon>Flavobacteriaceae</taxon>
        <taxon>Flavobacterium</taxon>
    </lineage>
</organism>
<dbReference type="InterPro" id="IPR055353">
    <property type="entry name" value="DUF7619"/>
</dbReference>
<evidence type="ECO:0000256" key="1">
    <source>
        <dbReference type="ARBA" id="ARBA00022614"/>
    </source>
</evidence>
<dbReference type="PANTHER" id="PTHR47566">
    <property type="match status" value="1"/>
</dbReference>
<evidence type="ECO:0000256" key="4">
    <source>
        <dbReference type="SAM" id="SignalP"/>
    </source>
</evidence>
<feature type="domain" description="Secretion system C-terminal sorting" evidence="5">
    <location>
        <begin position="849"/>
        <end position="915"/>
    </location>
</feature>
<reference evidence="7" key="1">
    <citation type="submission" date="2022-09" db="EMBL/GenBank/DDBJ databases">
        <authorList>
            <person name="Duchaud E."/>
        </authorList>
    </citation>
    <scope>NUCLEOTIDE SEQUENCE</scope>
    <source>
        <strain evidence="7">TRV642</strain>
    </source>
</reference>
<accession>A0A9W4XFD3</accession>
<evidence type="ECO:0000313" key="8">
    <source>
        <dbReference type="Proteomes" id="UP001152749"/>
    </source>
</evidence>
<dbReference type="PANTHER" id="PTHR47566:SF1">
    <property type="entry name" value="PROTEIN NUD1"/>
    <property type="match status" value="1"/>
</dbReference>
<dbReference type="AlphaFoldDB" id="A0A9W4XFD3"/>
<dbReference type="Gene3D" id="3.80.10.10">
    <property type="entry name" value="Ribonuclease Inhibitor"/>
    <property type="match status" value="2"/>
</dbReference>
<name>A0A9W4XFD3_9FLAO</name>
<dbReference type="InterPro" id="IPR032675">
    <property type="entry name" value="LRR_dom_sf"/>
</dbReference>
<sequence>MIKNYLLLLYLCLISSAEAQIINFPDANFKAKLVTANSSNRIAEGLNGLPIKIDTNEDGEIDHLEALQVKRLNVKESNIKSLEGINYFTNITTLYCRTNSLTYLNLDSLVNLTFLDSANNQLTTLDLNKLKNLTHLDCQANQLTSLNLSKLTELRSLAINNNKITYFDPSPLKNLISFYCEFNQLATIDVNPLDNLFDFNCSNNLLTTLNINNLSKLRDLNCSINKISNLNITELPNLTNLNCSGNQLISFSLISFTKLKYFACKRNKTKILDLDGLVNLEILSCSENELTNLDLKTLRSLKMLSCSSNLLKSLDITKLPDLESLAFRNNQITTIDFSSNSKLQHIIGAKNPIEYLDFSNLKNLEYLTFGNTPIHTLDLSNSKKLIGLNIASCPNLKFINLKNGSIEDLNHAEDAADDEDNIDYDFINFRNCPNLKYICADDSQIEAITQKISAYNYVNCVVGGYCTFVSGEENYTIKGSAKLDLENNGCNVSDPSVSNLKFLITGPKTSNLITDQTGNYLVQVPIGEYTIKPILENPDYFAVSPSSIKVDFKNDPNSITQNFCVIPSSQYKDLEINMIAMQVARPGFDTDYKIIYKNKGNISQSGTVNLSFKDDILDFISAIPAVSNQSLNNLSWTFTDLKPFENREISFVLNVNSPIETPAVNNGDILNYTTSIHSAETDKTPIDNTFVLSQKVVGSYDPNDKTCLEGDVIKPELIGEYVHYMIRFENTGTYAAQNIVVKDMIDLSKFDISTLIPTSSSHLFVTKISDGNKVEFIFENISLPFDDAHNDGYVAFKIKTLPTLKVGDSFTNEANIYFDYNFPILTNKPTSTFKTLGTQDFIFSNYFSVHPNPAVDVLNINSKKNIEVFSMAIYDVLGQLIIAVPDAQNISAINVSSLTTGNYILKAKTDKGISAIKFVKK</sequence>
<feature type="domain" description="DUF7619" evidence="6">
    <location>
        <begin position="701"/>
        <end position="830"/>
    </location>
</feature>
<dbReference type="InterPro" id="IPR026444">
    <property type="entry name" value="Secre_tail"/>
</dbReference>
<dbReference type="RefSeq" id="WP_263360795.1">
    <property type="nucleotide sequence ID" value="NZ_OX336425.1"/>
</dbReference>
<dbReference type="Pfam" id="PF24595">
    <property type="entry name" value="DUF7619"/>
    <property type="match status" value="1"/>
</dbReference>